<dbReference type="GO" id="GO:0005886">
    <property type="term" value="C:plasma membrane"/>
    <property type="evidence" value="ECO:0007669"/>
    <property type="project" value="UniProtKB-SubCell"/>
</dbReference>
<evidence type="ECO:0000256" key="8">
    <source>
        <dbReference type="ARBA" id="ARBA00022989"/>
    </source>
</evidence>
<comment type="similarity">
    <text evidence="2">Belongs to the RLP family.</text>
</comment>
<dbReference type="FunFam" id="3.80.10.10:FF:000095">
    <property type="entry name" value="LRR receptor-like serine/threonine-protein kinase GSO1"/>
    <property type="match status" value="1"/>
</dbReference>
<dbReference type="Gene3D" id="3.80.10.10">
    <property type="entry name" value="Ribonuclease Inhibitor"/>
    <property type="match status" value="5"/>
</dbReference>
<evidence type="ECO:0000256" key="9">
    <source>
        <dbReference type="ARBA" id="ARBA00023136"/>
    </source>
</evidence>
<dbReference type="EMBL" id="JAMYWD010000007">
    <property type="protein sequence ID" value="KAJ4964936.1"/>
    <property type="molecule type" value="Genomic_DNA"/>
</dbReference>
<keyword evidence="15" id="KW-1185">Reference proteome</keyword>
<dbReference type="InterPro" id="IPR003591">
    <property type="entry name" value="Leu-rich_rpt_typical-subtyp"/>
</dbReference>
<evidence type="ECO:0000256" key="3">
    <source>
        <dbReference type="ARBA" id="ARBA00022475"/>
    </source>
</evidence>
<dbReference type="Pfam" id="PF13855">
    <property type="entry name" value="LRR_8"/>
    <property type="match status" value="4"/>
</dbReference>
<comment type="caution">
    <text evidence="14">The sequence shown here is derived from an EMBL/GenBank/DDBJ whole genome shotgun (WGS) entry which is preliminary data.</text>
</comment>
<feature type="signal peptide" evidence="12">
    <location>
        <begin position="1"/>
        <end position="23"/>
    </location>
</feature>
<dbReference type="SUPFAM" id="SSF52058">
    <property type="entry name" value="L domain-like"/>
    <property type="match status" value="2"/>
</dbReference>
<dbReference type="SUPFAM" id="SSF52047">
    <property type="entry name" value="RNI-like"/>
    <property type="match status" value="2"/>
</dbReference>
<dbReference type="Pfam" id="PF08263">
    <property type="entry name" value="LRRNT_2"/>
    <property type="match status" value="1"/>
</dbReference>
<evidence type="ECO:0000256" key="12">
    <source>
        <dbReference type="SAM" id="SignalP"/>
    </source>
</evidence>
<gene>
    <name evidence="14" type="ORF">NE237_016785</name>
</gene>
<keyword evidence="10" id="KW-0325">Glycoprotein</keyword>
<dbReference type="Proteomes" id="UP001141806">
    <property type="component" value="Unassembled WGS sequence"/>
</dbReference>
<evidence type="ECO:0000256" key="7">
    <source>
        <dbReference type="ARBA" id="ARBA00022737"/>
    </source>
</evidence>
<dbReference type="SMART" id="SM00369">
    <property type="entry name" value="LRR_TYP"/>
    <property type="match status" value="11"/>
</dbReference>
<keyword evidence="8 11" id="KW-1133">Transmembrane helix</keyword>
<keyword evidence="4" id="KW-0433">Leucine-rich repeat</keyword>
<dbReference type="FunFam" id="3.80.10.10:FF:000111">
    <property type="entry name" value="LRR receptor-like serine/threonine-protein kinase ERECTA"/>
    <property type="match status" value="1"/>
</dbReference>
<organism evidence="14 15">
    <name type="scientific">Protea cynaroides</name>
    <dbReference type="NCBI Taxonomy" id="273540"/>
    <lineage>
        <taxon>Eukaryota</taxon>
        <taxon>Viridiplantae</taxon>
        <taxon>Streptophyta</taxon>
        <taxon>Embryophyta</taxon>
        <taxon>Tracheophyta</taxon>
        <taxon>Spermatophyta</taxon>
        <taxon>Magnoliopsida</taxon>
        <taxon>Proteales</taxon>
        <taxon>Proteaceae</taxon>
        <taxon>Protea</taxon>
    </lineage>
</organism>
<keyword evidence="5 11" id="KW-0812">Transmembrane</keyword>
<evidence type="ECO:0000256" key="11">
    <source>
        <dbReference type="SAM" id="Phobius"/>
    </source>
</evidence>
<dbReference type="OrthoDB" id="4691307at2759"/>
<dbReference type="AlphaFoldDB" id="A0A9Q0K6H1"/>
<name>A0A9Q0K6H1_9MAGN</name>
<feature type="chain" id="PRO_5040322918" description="Leucine-rich repeat-containing N-terminal plant-type domain-containing protein" evidence="12">
    <location>
        <begin position="24"/>
        <end position="1082"/>
    </location>
</feature>
<dbReference type="PANTHER" id="PTHR48062">
    <property type="entry name" value="RECEPTOR-LIKE PROTEIN 14"/>
    <property type="match status" value="1"/>
</dbReference>
<evidence type="ECO:0000313" key="15">
    <source>
        <dbReference type="Proteomes" id="UP001141806"/>
    </source>
</evidence>
<feature type="domain" description="Leucine-rich repeat-containing N-terminal plant-type" evidence="13">
    <location>
        <begin position="26"/>
        <end position="77"/>
    </location>
</feature>
<accession>A0A9Q0K6H1</accession>
<dbReference type="InterPro" id="IPR001611">
    <property type="entry name" value="Leu-rich_rpt"/>
</dbReference>
<dbReference type="InterPro" id="IPR032675">
    <property type="entry name" value="LRR_dom_sf"/>
</dbReference>
<dbReference type="Pfam" id="PF00560">
    <property type="entry name" value="LRR_1"/>
    <property type="match status" value="3"/>
</dbReference>
<keyword evidence="6 12" id="KW-0732">Signal</keyword>
<dbReference type="SMART" id="SM00365">
    <property type="entry name" value="LRR_SD22"/>
    <property type="match status" value="6"/>
</dbReference>
<evidence type="ECO:0000256" key="2">
    <source>
        <dbReference type="ARBA" id="ARBA00009592"/>
    </source>
</evidence>
<keyword evidence="3" id="KW-1003">Cell membrane</keyword>
<feature type="transmembrane region" description="Helical" evidence="11">
    <location>
        <begin position="1014"/>
        <end position="1035"/>
    </location>
</feature>
<dbReference type="PANTHER" id="PTHR48062:SF52">
    <property type="entry name" value="RECEPTOR-LIKE PROTEIN 8-RELATED"/>
    <property type="match status" value="1"/>
</dbReference>
<reference evidence="14" key="1">
    <citation type="journal article" date="2023" name="Plant J.">
        <title>The genome of the king protea, Protea cynaroides.</title>
        <authorList>
            <person name="Chang J."/>
            <person name="Duong T.A."/>
            <person name="Schoeman C."/>
            <person name="Ma X."/>
            <person name="Roodt D."/>
            <person name="Barker N."/>
            <person name="Li Z."/>
            <person name="Van de Peer Y."/>
            <person name="Mizrachi E."/>
        </authorList>
    </citation>
    <scope>NUCLEOTIDE SEQUENCE</scope>
    <source>
        <tissue evidence="14">Young leaves</tissue>
    </source>
</reference>
<comment type="subcellular location">
    <subcellularLocation>
        <location evidence="1">Cell membrane</location>
        <topology evidence="1">Single-pass type I membrane protein</topology>
    </subcellularLocation>
</comment>
<dbReference type="InterPro" id="IPR013210">
    <property type="entry name" value="LRR_N_plant-typ"/>
</dbReference>
<proteinExistence type="inferred from homology"/>
<dbReference type="InterPro" id="IPR051502">
    <property type="entry name" value="RLP_Defense_Trigger"/>
</dbReference>
<protein>
    <recommendedName>
        <fullName evidence="13">Leucine-rich repeat-containing N-terminal plant-type domain-containing protein</fullName>
    </recommendedName>
</protein>
<evidence type="ECO:0000256" key="4">
    <source>
        <dbReference type="ARBA" id="ARBA00022614"/>
    </source>
</evidence>
<keyword evidence="7" id="KW-0677">Repeat</keyword>
<evidence type="ECO:0000313" key="14">
    <source>
        <dbReference type="EMBL" id="KAJ4964936.1"/>
    </source>
</evidence>
<evidence type="ECO:0000259" key="13">
    <source>
        <dbReference type="Pfam" id="PF08263"/>
    </source>
</evidence>
<sequence length="1082" mass="121866">MMKWLWISLVLLFQLHNYKNCLGCLEEEKIALLEFKKTSCNIWKSSDNGYDYLPSWRVDDERENDVDCCSWERVHCNTTTGRVIQLSLDYPTDNQFVDDCYLNVSLFSTFKELQHLNLSNSGFQGWIKNEGFERLVGLRKLKVLDLTYNYLNSSVLPSLARLNSLTTLSIGSNYMGGSIPLEEFLSTLHNLKSLDLSANYFNASSQTNQVGSTRSLVGLGKLETLDLSSNNFDNYILPFLGTLTSLKILSLQGNILEGSLFMKELANLHDLQSLDLSTNHFDNSILPFLSTLTSLKTLSLQDNTLKGSHSMEELANLHDLQSLDMSDNKLNCSSQAIQALCRMKRLQDLYLGGNNIEGILPPCLKNLSSLRILDLSHNQFKGNFPSSLIISLPSLSHIILGYNDFDGTFTFKSFANNSKLEVIDLSSAGGNKLEIKIEDSPWVPLFQLKELSLSNHSLNKQTDAITRFLFSQYSLRKVDLSHCNLGGTFPTWLVENNTMLSILNLRNNSMRGHFLLPSYVHNAIRYIDISDNCIDGLLQENIGNIFPNVSYLILSKNNFDGAIPSSIGYMSLLFELDLSDNNFIGEIPKHMAIGCRYLYVLELSNNRLQGQIFPPDFNLTRLGILRLVNNSFSGNILIGLSKCNMLEILDISNNHLTGRIPSWIGNFTSLEVLNMRGNLLQGNIPLTEFQLLESMEFLDLSQNHLSGSMVSLLNSTYLRHLHLEGNGLIGSPSSAFINNSNLMTLDMRNNSLFGGIPDWMSGLSGMRVLLLQRNHLNGPIPHHLCLLERISLMDLSHNSLSGRIPQCFNNISFGRRKDLEPISGFNYDAYRIFLYDGTDGIWVGAAEEIEFMTKSRSSSYRGDILNFMSGIDLSCNNLTGDIPYEIGELNEIHALNLSHNQLTGFIPKIFSNLKQIESLDLSYNNLIGEIPSELITLNFLAVFTVAHNNLSGSTPEMKGQFATFSSTSYEGNPFLCGPPLLEVYSCSISGGSTKPFATASNDVENKYDMDMSTFVGSFVASYVVFLLGLATILYINTYWRRMWFQFIEACIHSCHDFLSDSYNKLWIHVYRFRLLLWKTLFD</sequence>
<evidence type="ECO:0000256" key="5">
    <source>
        <dbReference type="ARBA" id="ARBA00022692"/>
    </source>
</evidence>
<evidence type="ECO:0000256" key="1">
    <source>
        <dbReference type="ARBA" id="ARBA00004251"/>
    </source>
</evidence>
<evidence type="ECO:0000256" key="10">
    <source>
        <dbReference type="ARBA" id="ARBA00023180"/>
    </source>
</evidence>
<keyword evidence="9 11" id="KW-0472">Membrane</keyword>
<evidence type="ECO:0000256" key="6">
    <source>
        <dbReference type="ARBA" id="ARBA00022729"/>
    </source>
</evidence>